<evidence type="ECO:0000313" key="2">
    <source>
        <dbReference type="EnsemblMetazoa" id="OVOC6389.1"/>
    </source>
</evidence>
<dbReference type="EMBL" id="CMVM020000172">
    <property type="status" value="NOT_ANNOTATED_CDS"/>
    <property type="molecule type" value="Genomic_DNA"/>
</dbReference>
<sequence>MAIRHKRKAAEVAREAIRSTVKTIKKKPRKPIHKHSTVHIKRTDSVVPKQDDVMVTSSEPQSNHSTIQADANQLANYDKSENSPSAQIDDLFYEQLKKLPEVGTLLFIVMIKDFCYH</sequence>
<protein>
    <submittedName>
        <fullName evidence="2">Uncharacterized protein</fullName>
    </submittedName>
</protein>
<organism evidence="2 3">
    <name type="scientific">Onchocerca volvulus</name>
    <dbReference type="NCBI Taxonomy" id="6282"/>
    <lineage>
        <taxon>Eukaryota</taxon>
        <taxon>Metazoa</taxon>
        <taxon>Ecdysozoa</taxon>
        <taxon>Nematoda</taxon>
        <taxon>Chromadorea</taxon>
        <taxon>Rhabditida</taxon>
        <taxon>Spirurina</taxon>
        <taxon>Spiruromorpha</taxon>
        <taxon>Filarioidea</taxon>
        <taxon>Onchocercidae</taxon>
        <taxon>Onchocerca</taxon>
    </lineage>
</organism>
<dbReference type="AlphaFoldDB" id="A0A8R1XYD2"/>
<keyword evidence="3" id="KW-1185">Reference proteome</keyword>
<dbReference type="EnsemblMetazoa" id="OVOC6389.1">
    <property type="protein sequence ID" value="OVOC6389.1"/>
    <property type="gene ID" value="WBGene00243198"/>
</dbReference>
<proteinExistence type="predicted"/>
<reference evidence="3" key="1">
    <citation type="submission" date="2013-10" db="EMBL/GenBank/DDBJ databases">
        <title>Genome sequencing of Onchocerca volvulus.</title>
        <authorList>
            <person name="Cotton J."/>
            <person name="Tsai J."/>
            <person name="Stanley E."/>
            <person name="Tracey A."/>
            <person name="Holroyd N."/>
            <person name="Lustigman S."/>
            <person name="Berriman M."/>
        </authorList>
    </citation>
    <scope>NUCLEOTIDE SEQUENCE</scope>
</reference>
<name>A0A8R1XYD2_ONCVO</name>
<evidence type="ECO:0000313" key="3">
    <source>
        <dbReference type="Proteomes" id="UP000024404"/>
    </source>
</evidence>
<feature type="compositionally biased region" description="Polar residues" evidence="1">
    <location>
        <begin position="55"/>
        <end position="75"/>
    </location>
</feature>
<feature type="compositionally biased region" description="Basic and acidic residues" evidence="1">
    <location>
        <begin position="41"/>
        <end position="52"/>
    </location>
</feature>
<evidence type="ECO:0000256" key="1">
    <source>
        <dbReference type="SAM" id="MobiDB-lite"/>
    </source>
</evidence>
<accession>A0A8R1XYD2</accession>
<feature type="region of interest" description="Disordered" evidence="1">
    <location>
        <begin position="1"/>
        <end position="83"/>
    </location>
</feature>
<dbReference type="OMA" id="HTITHVK"/>
<dbReference type="Proteomes" id="UP000024404">
    <property type="component" value="Unassembled WGS sequence"/>
</dbReference>
<reference evidence="2" key="2">
    <citation type="submission" date="2022-06" db="UniProtKB">
        <authorList>
            <consortium name="EnsemblMetazoa"/>
        </authorList>
    </citation>
    <scope>IDENTIFICATION</scope>
</reference>
<feature type="compositionally biased region" description="Basic residues" evidence="1">
    <location>
        <begin position="23"/>
        <end position="40"/>
    </location>
</feature>